<dbReference type="RefSeq" id="WP_044437787.1">
    <property type="nucleotide sequence ID" value="NZ_BJYZ01000074.1"/>
</dbReference>
<proteinExistence type="predicted"/>
<accession>A0A512E3P2</accession>
<protein>
    <submittedName>
        <fullName evidence="2">Uncharacterized protein</fullName>
    </submittedName>
</protein>
<dbReference type="Proteomes" id="UP000321523">
    <property type="component" value="Unassembled WGS sequence"/>
</dbReference>
<sequence length="174" mass="18776">MAKTSVTFRLDSELAARLKDAAEKSGGKLTQVQIVEAALADKFAVRDSGRLLAKVNESQQTALTLVKEQSAALTEFQEKVRTGISGFATRLHDDVEQLERSVTQEMRGTNASVNALQQQVAGMIGTMRQIEHGVQQAAETRLATWQLLALGILIGLATFGAGVIGLNLWQRLTG</sequence>
<keyword evidence="1" id="KW-1133">Transmembrane helix</keyword>
<reference evidence="2 3" key="1">
    <citation type="submission" date="2019-07" db="EMBL/GenBank/DDBJ databases">
        <title>Whole genome shotgun sequence of Skermanella aerolata NBRC 106429.</title>
        <authorList>
            <person name="Hosoyama A."/>
            <person name="Uohara A."/>
            <person name="Ohji S."/>
            <person name="Ichikawa N."/>
        </authorList>
    </citation>
    <scope>NUCLEOTIDE SEQUENCE [LARGE SCALE GENOMIC DNA]</scope>
    <source>
        <strain evidence="2 3">NBRC 106429</strain>
    </source>
</reference>
<gene>
    <name evidence="2" type="ORF">SAE02_74740</name>
</gene>
<dbReference type="EMBL" id="BJYZ01000074">
    <property type="protein sequence ID" value="GEO43326.1"/>
    <property type="molecule type" value="Genomic_DNA"/>
</dbReference>
<keyword evidence="3" id="KW-1185">Reference proteome</keyword>
<evidence type="ECO:0000313" key="2">
    <source>
        <dbReference type="EMBL" id="GEO43326.1"/>
    </source>
</evidence>
<keyword evidence="1" id="KW-0812">Transmembrane</keyword>
<keyword evidence="1" id="KW-0472">Membrane</keyword>
<name>A0A512E3P2_9PROT</name>
<feature type="transmembrane region" description="Helical" evidence="1">
    <location>
        <begin position="147"/>
        <end position="169"/>
    </location>
</feature>
<evidence type="ECO:0000256" key="1">
    <source>
        <dbReference type="SAM" id="Phobius"/>
    </source>
</evidence>
<comment type="caution">
    <text evidence="2">The sequence shown here is derived from an EMBL/GenBank/DDBJ whole genome shotgun (WGS) entry which is preliminary data.</text>
</comment>
<dbReference type="AlphaFoldDB" id="A0A512E3P2"/>
<organism evidence="2 3">
    <name type="scientific">Skermanella aerolata</name>
    <dbReference type="NCBI Taxonomy" id="393310"/>
    <lineage>
        <taxon>Bacteria</taxon>
        <taxon>Pseudomonadati</taxon>
        <taxon>Pseudomonadota</taxon>
        <taxon>Alphaproteobacteria</taxon>
        <taxon>Rhodospirillales</taxon>
        <taxon>Azospirillaceae</taxon>
        <taxon>Skermanella</taxon>
    </lineage>
</organism>
<evidence type="ECO:0000313" key="3">
    <source>
        <dbReference type="Proteomes" id="UP000321523"/>
    </source>
</evidence>